<comment type="caution">
    <text evidence="1">The sequence shown here is derived from an EMBL/GenBank/DDBJ whole genome shotgun (WGS) entry which is preliminary data.</text>
</comment>
<sequence>MALPNCVADVLDPILKQEAEETSADASRKRSNDIEALKADKRWAFTTEERL</sequence>
<keyword evidence="2" id="KW-1185">Reference proteome</keyword>
<reference evidence="1 2" key="1">
    <citation type="submission" date="2024-01" db="EMBL/GenBank/DDBJ databases">
        <authorList>
            <person name="Waweru B."/>
        </authorList>
    </citation>
    <scope>NUCLEOTIDE SEQUENCE [LARGE SCALE GENOMIC DNA]</scope>
</reference>
<organism evidence="1 2">
    <name type="scientific">Dovyalis caffra</name>
    <dbReference type="NCBI Taxonomy" id="77055"/>
    <lineage>
        <taxon>Eukaryota</taxon>
        <taxon>Viridiplantae</taxon>
        <taxon>Streptophyta</taxon>
        <taxon>Embryophyta</taxon>
        <taxon>Tracheophyta</taxon>
        <taxon>Spermatophyta</taxon>
        <taxon>Magnoliopsida</taxon>
        <taxon>eudicotyledons</taxon>
        <taxon>Gunneridae</taxon>
        <taxon>Pentapetalae</taxon>
        <taxon>rosids</taxon>
        <taxon>fabids</taxon>
        <taxon>Malpighiales</taxon>
        <taxon>Salicaceae</taxon>
        <taxon>Flacourtieae</taxon>
        <taxon>Dovyalis</taxon>
    </lineage>
</organism>
<dbReference type="EMBL" id="CAWUPB010000850">
    <property type="protein sequence ID" value="CAK7325397.1"/>
    <property type="molecule type" value="Genomic_DNA"/>
</dbReference>
<protein>
    <submittedName>
        <fullName evidence="1">Uncharacterized protein</fullName>
    </submittedName>
</protein>
<proteinExistence type="predicted"/>
<dbReference type="AlphaFoldDB" id="A0AAV1QUD3"/>
<accession>A0AAV1QUD3</accession>
<dbReference type="Proteomes" id="UP001314170">
    <property type="component" value="Unassembled WGS sequence"/>
</dbReference>
<name>A0AAV1QUD3_9ROSI</name>
<evidence type="ECO:0000313" key="2">
    <source>
        <dbReference type="Proteomes" id="UP001314170"/>
    </source>
</evidence>
<gene>
    <name evidence="1" type="ORF">DCAF_LOCUS3072</name>
</gene>
<evidence type="ECO:0000313" key="1">
    <source>
        <dbReference type="EMBL" id="CAK7325397.1"/>
    </source>
</evidence>